<evidence type="ECO:0000313" key="7">
    <source>
        <dbReference type="Proteomes" id="UP000005850"/>
    </source>
</evidence>
<dbReference type="InterPro" id="IPR000292">
    <property type="entry name" value="For/NO2_transpt"/>
</dbReference>
<feature type="transmembrane region" description="Helical" evidence="5">
    <location>
        <begin position="27"/>
        <end position="47"/>
    </location>
</feature>
<feature type="transmembrane region" description="Helical" evidence="5">
    <location>
        <begin position="156"/>
        <end position="174"/>
    </location>
</feature>
<gene>
    <name evidence="6" type="primary">nirC</name>
    <name evidence="6" type="ORF">BRLA_c015060</name>
</gene>
<evidence type="ECO:0000256" key="4">
    <source>
        <dbReference type="ARBA" id="ARBA00023136"/>
    </source>
</evidence>
<evidence type="ECO:0000313" key="6">
    <source>
        <dbReference type="EMBL" id="AIG25834.1"/>
    </source>
</evidence>
<proteinExistence type="predicted"/>
<accession>A0A075R1V7</accession>
<evidence type="ECO:0000256" key="1">
    <source>
        <dbReference type="ARBA" id="ARBA00004141"/>
    </source>
</evidence>
<keyword evidence="3 5" id="KW-1133">Transmembrane helix</keyword>
<comment type="subcellular location">
    <subcellularLocation>
        <location evidence="1">Membrane</location>
        <topology evidence="1">Multi-pass membrane protein</topology>
    </subcellularLocation>
</comment>
<dbReference type="InterPro" id="IPR023271">
    <property type="entry name" value="Aquaporin-like"/>
</dbReference>
<reference evidence="6 7" key="1">
    <citation type="journal article" date="2011" name="J. Bacteriol.">
        <title>Genome sequence of Brevibacillus laterosporus LMG 15441, a pathogen of invertebrates.</title>
        <authorList>
            <person name="Djukic M."/>
            <person name="Poehlein A."/>
            <person name="Thurmer A."/>
            <person name="Daniel R."/>
        </authorList>
    </citation>
    <scope>NUCLEOTIDE SEQUENCE [LARGE SCALE GENOMIC DNA]</scope>
    <source>
        <strain evidence="6 7">LMG 15441</strain>
    </source>
</reference>
<dbReference type="GO" id="GO:0015499">
    <property type="term" value="F:formate transmembrane transporter activity"/>
    <property type="evidence" value="ECO:0007669"/>
    <property type="project" value="TreeGrafter"/>
</dbReference>
<feature type="transmembrane region" description="Helical" evidence="5">
    <location>
        <begin position="109"/>
        <end position="136"/>
    </location>
</feature>
<feature type="transmembrane region" description="Helical" evidence="5">
    <location>
        <begin position="59"/>
        <end position="79"/>
    </location>
</feature>
<dbReference type="Gene3D" id="1.20.1080.10">
    <property type="entry name" value="Glycerol uptake facilitator protein"/>
    <property type="match status" value="1"/>
</dbReference>
<name>A0A075R1V7_BRELA</name>
<organism evidence="6 7">
    <name type="scientific">Brevibacillus laterosporus LMG 15441</name>
    <dbReference type="NCBI Taxonomy" id="1042163"/>
    <lineage>
        <taxon>Bacteria</taxon>
        <taxon>Bacillati</taxon>
        <taxon>Bacillota</taxon>
        <taxon>Bacilli</taxon>
        <taxon>Bacillales</taxon>
        <taxon>Paenibacillaceae</taxon>
        <taxon>Brevibacillus</taxon>
    </lineage>
</organism>
<keyword evidence="7" id="KW-1185">Reference proteome</keyword>
<dbReference type="Pfam" id="PF01226">
    <property type="entry name" value="Form_Nir_trans"/>
    <property type="match status" value="1"/>
</dbReference>
<keyword evidence="2 5" id="KW-0812">Transmembrane</keyword>
<dbReference type="GO" id="GO:0005886">
    <property type="term" value="C:plasma membrane"/>
    <property type="evidence" value="ECO:0007669"/>
    <property type="project" value="TreeGrafter"/>
</dbReference>
<dbReference type="PANTHER" id="PTHR30520">
    <property type="entry name" value="FORMATE TRANSPORTER-RELATED"/>
    <property type="match status" value="1"/>
</dbReference>
<dbReference type="PANTHER" id="PTHR30520:SF8">
    <property type="entry name" value="NITRITE TRANSPORTER NIRC"/>
    <property type="match status" value="1"/>
</dbReference>
<feature type="transmembrane region" description="Helical" evidence="5">
    <location>
        <begin position="186"/>
        <end position="214"/>
    </location>
</feature>
<dbReference type="Proteomes" id="UP000005850">
    <property type="component" value="Chromosome"/>
</dbReference>
<feature type="transmembrane region" description="Helical" evidence="5">
    <location>
        <begin position="226"/>
        <end position="252"/>
    </location>
</feature>
<dbReference type="eggNOG" id="COG2116">
    <property type="taxonomic scope" value="Bacteria"/>
</dbReference>
<evidence type="ECO:0000256" key="5">
    <source>
        <dbReference type="SAM" id="Phobius"/>
    </source>
</evidence>
<dbReference type="EMBL" id="CP007806">
    <property type="protein sequence ID" value="AIG25834.1"/>
    <property type="molecule type" value="Genomic_DNA"/>
</dbReference>
<dbReference type="STRING" id="1042163.BRLA_c015060"/>
<protein>
    <submittedName>
        <fullName evidence="6">Nitrite transporter NirC</fullName>
    </submittedName>
</protein>
<evidence type="ECO:0000256" key="3">
    <source>
        <dbReference type="ARBA" id="ARBA00022989"/>
    </source>
</evidence>
<evidence type="ECO:0000256" key="2">
    <source>
        <dbReference type="ARBA" id="ARBA00022692"/>
    </source>
</evidence>
<keyword evidence="4 5" id="KW-0472">Membrane</keyword>
<dbReference type="HOGENOM" id="CLU_036896_2_1_9"/>
<sequence length="285" mass="31139">MYTDTLEIMAKNAVKKKEMLDKSIARYLLHAALAGCYVGIGIVLILTVGEPLLQAGSPLTMTLMGVSFGIALTLVIFAGSDLFTGNNMYFTIGALSGATKWKDAGKNWVWCWIGNLLGATVFCLIIVGSGVFSHASSDHMLFYLAAKKMNLPTVQLFFRGILCNWLVCLSIWTATRAKEDTAKLILIFWMLFAFITSGYEHSVANMTVLTLALMLPHPETITIAGWVHNLSIVTLGNIVGGALFVGTMYWLVSPIKTKITKGKQQEECKEMKQVAPTDSATLQAK</sequence>
<dbReference type="KEGG" id="blr:BRLA_c015060"/>
<dbReference type="RefSeq" id="WP_003338096.1">
    <property type="nucleotide sequence ID" value="NZ_CP007806.1"/>
</dbReference>
<dbReference type="AlphaFoldDB" id="A0A075R1V7"/>